<dbReference type="EMBL" id="JASSZA010000004">
    <property type="protein sequence ID" value="KAK2113586.1"/>
    <property type="molecule type" value="Genomic_DNA"/>
</dbReference>
<organism evidence="2 3">
    <name type="scientific">Saguinus oedipus</name>
    <name type="common">Cotton-top tamarin</name>
    <name type="synonym">Oedipomidas oedipus</name>
    <dbReference type="NCBI Taxonomy" id="9490"/>
    <lineage>
        <taxon>Eukaryota</taxon>
        <taxon>Metazoa</taxon>
        <taxon>Chordata</taxon>
        <taxon>Craniata</taxon>
        <taxon>Vertebrata</taxon>
        <taxon>Euteleostomi</taxon>
        <taxon>Mammalia</taxon>
        <taxon>Eutheria</taxon>
        <taxon>Euarchontoglires</taxon>
        <taxon>Primates</taxon>
        <taxon>Haplorrhini</taxon>
        <taxon>Platyrrhini</taxon>
        <taxon>Cebidae</taxon>
        <taxon>Callitrichinae</taxon>
        <taxon>Saguinus</taxon>
    </lineage>
</organism>
<sequence>MERSSEPESFNIHQEVVQAADALYPSQSAEWVTLPSRSSKRQLKGHPVPHTPH</sequence>
<comment type="caution">
    <text evidence="2">The sequence shown here is derived from an EMBL/GenBank/DDBJ whole genome shotgun (WGS) entry which is preliminary data.</text>
</comment>
<proteinExistence type="predicted"/>
<name>A0ABQ9VWU3_SAGOE</name>
<evidence type="ECO:0000313" key="2">
    <source>
        <dbReference type="EMBL" id="KAK2113586.1"/>
    </source>
</evidence>
<gene>
    <name evidence="2" type="ORF">P7K49_007852</name>
</gene>
<accession>A0ABQ9VWU3</accession>
<reference evidence="2 3" key="1">
    <citation type="submission" date="2023-05" db="EMBL/GenBank/DDBJ databases">
        <title>B98-5 Cell Line De Novo Hybrid Assembly: An Optical Mapping Approach.</title>
        <authorList>
            <person name="Kananen K."/>
            <person name="Auerbach J.A."/>
            <person name="Kautto E."/>
            <person name="Blachly J.S."/>
        </authorList>
    </citation>
    <scope>NUCLEOTIDE SEQUENCE [LARGE SCALE GENOMIC DNA]</scope>
    <source>
        <strain evidence="2">B95-8</strain>
        <tissue evidence="2">Cell line</tissue>
    </source>
</reference>
<evidence type="ECO:0000313" key="3">
    <source>
        <dbReference type="Proteomes" id="UP001266305"/>
    </source>
</evidence>
<keyword evidence="3" id="KW-1185">Reference proteome</keyword>
<protein>
    <submittedName>
        <fullName evidence="2">Uncharacterized protein</fullName>
    </submittedName>
</protein>
<feature type="region of interest" description="Disordered" evidence="1">
    <location>
        <begin position="33"/>
        <end position="53"/>
    </location>
</feature>
<evidence type="ECO:0000256" key="1">
    <source>
        <dbReference type="SAM" id="MobiDB-lite"/>
    </source>
</evidence>
<dbReference type="Proteomes" id="UP001266305">
    <property type="component" value="Unassembled WGS sequence"/>
</dbReference>